<evidence type="ECO:0000259" key="1">
    <source>
        <dbReference type="Pfam" id="PF12986"/>
    </source>
</evidence>
<accession>A0A645GU96</accession>
<organism evidence="2">
    <name type="scientific">bioreactor metagenome</name>
    <dbReference type="NCBI Taxonomy" id="1076179"/>
    <lineage>
        <taxon>unclassified sequences</taxon>
        <taxon>metagenomes</taxon>
        <taxon>ecological metagenomes</taxon>
    </lineage>
</organism>
<dbReference type="Pfam" id="PF12986">
    <property type="entry name" value="DUF3870"/>
    <property type="match status" value="1"/>
</dbReference>
<reference evidence="2" key="1">
    <citation type="submission" date="2019-08" db="EMBL/GenBank/DDBJ databases">
        <authorList>
            <person name="Kucharzyk K."/>
            <person name="Murdoch R.W."/>
            <person name="Higgins S."/>
            <person name="Loffler F."/>
        </authorList>
    </citation>
    <scope>NUCLEOTIDE SEQUENCE</scope>
</reference>
<gene>
    <name evidence="2" type="ORF">SDC9_177798</name>
</gene>
<dbReference type="AlphaFoldDB" id="A0A645GU96"/>
<comment type="caution">
    <text evidence="2">The sequence shown here is derived from an EMBL/GenBank/DDBJ whole genome shotgun (WGS) entry which is preliminary data.</text>
</comment>
<dbReference type="EMBL" id="VSSQ01081400">
    <property type="protein sequence ID" value="MPN30327.1"/>
    <property type="molecule type" value="Genomic_DNA"/>
</dbReference>
<protein>
    <recommendedName>
        <fullName evidence="1">DUF3870 domain-containing protein</fullName>
    </recommendedName>
</protein>
<feature type="domain" description="DUF3870" evidence="1">
    <location>
        <begin position="11"/>
        <end position="104"/>
    </location>
</feature>
<name>A0A645GU96_9ZZZZ</name>
<dbReference type="InterPro" id="IPR024617">
    <property type="entry name" value="DUF3870"/>
</dbReference>
<sequence>MEKYYPDNSVLIVGNSRTTSDNPITFQFNAFFISFIVERESSLILDCQSSVTLDVTHRFIRDLFVGRYLLQDEQEITEEIQSRYFGSSKKAIQVAYKDALKKYREGL</sequence>
<proteinExistence type="predicted"/>
<evidence type="ECO:0000313" key="2">
    <source>
        <dbReference type="EMBL" id="MPN30327.1"/>
    </source>
</evidence>